<comment type="caution">
    <text evidence="1">The sequence shown here is derived from an EMBL/GenBank/DDBJ whole genome shotgun (WGS) entry which is preliminary data.</text>
</comment>
<evidence type="ECO:0008006" key="3">
    <source>
        <dbReference type="Google" id="ProtNLM"/>
    </source>
</evidence>
<keyword evidence="2" id="KW-1185">Reference proteome</keyword>
<evidence type="ECO:0000313" key="1">
    <source>
        <dbReference type="EMBL" id="RST90257.1"/>
    </source>
</evidence>
<reference evidence="1 2" key="1">
    <citation type="submission" date="2018-03" db="EMBL/GenBank/DDBJ databases">
        <authorList>
            <person name="Gulvik C.A."/>
        </authorList>
    </citation>
    <scope>NUCLEOTIDE SEQUENCE [LARGE SCALE GENOMIC DNA]</scope>
    <source>
        <strain evidence="1 2">JCM 31581</strain>
    </source>
</reference>
<proteinExistence type="predicted"/>
<protein>
    <recommendedName>
        <fullName evidence="3">DUF2187 domain-containing protein</fullName>
    </recommendedName>
</protein>
<accession>A0A3R9YY99</accession>
<organism evidence="1 2">
    <name type="scientific">Vagococcus humatus</name>
    <dbReference type="NCBI Taxonomy" id="1889241"/>
    <lineage>
        <taxon>Bacteria</taxon>
        <taxon>Bacillati</taxon>
        <taxon>Bacillota</taxon>
        <taxon>Bacilli</taxon>
        <taxon>Lactobacillales</taxon>
        <taxon>Enterococcaceae</taxon>
        <taxon>Vagococcus</taxon>
    </lineage>
</organism>
<sequence length="68" mass="7541">MQAEKIAIGNSYQCKSPILDNSIIGIVEKKYDLTALIVVADSKVQKDARLIELNHRLIVPFEAISEVS</sequence>
<dbReference type="Proteomes" id="UP000277864">
    <property type="component" value="Unassembled WGS sequence"/>
</dbReference>
<dbReference type="AlphaFoldDB" id="A0A3R9YY99"/>
<evidence type="ECO:0000313" key="2">
    <source>
        <dbReference type="Proteomes" id="UP000277864"/>
    </source>
</evidence>
<gene>
    <name evidence="1" type="ORF">C7P63_04060</name>
</gene>
<dbReference type="EMBL" id="PXZH01000001">
    <property type="protein sequence ID" value="RST90257.1"/>
    <property type="molecule type" value="Genomic_DNA"/>
</dbReference>
<name>A0A3R9YY99_9ENTE</name>